<dbReference type="WBParaSite" id="L893_g16981.t1">
    <property type="protein sequence ID" value="L893_g16981.t1"/>
    <property type="gene ID" value="L893_g16981"/>
</dbReference>
<dbReference type="PANTHER" id="PTHR22943:SF248">
    <property type="entry name" value="SEVEN TM RECEPTOR"/>
    <property type="match status" value="1"/>
</dbReference>
<feature type="transmembrane region" description="Helical" evidence="1">
    <location>
        <begin position="254"/>
        <end position="277"/>
    </location>
</feature>
<dbReference type="Gene3D" id="1.20.1070.10">
    <property type="entry name" value="Rhodopsin 7-helix transmembrane proteins"/>
    <property type="match status" value="1"/>
</dbReference>
<feature type="transmembrane region" description="Helical" evidence="1">
    <location>
        <begin position="283"/>
        <end position="310"/>
    </location>
</feature>
<feature type="transmembrane region" description="Helical" evidence="1">
    <location>
        <begin position="88"/>
        <end position="109"/>
    </location>
</feature>
<feature type="transmembrane region" description="Helical" evidence="1">
    <location>
        <begin position="203"/>
        <end position="234"/>
    </location>
</feature>
<dbReference type="SUPFAM" id="SSF81321">
    <property type="entry name" value="Family A G protein-coupled receptor-like"/>
    <property type="match status" value="1"/>
</dbReference>
<feature type="transmembrane region" description="Helical" evidence="1">
    <location>
        <begin position="115"/>
        <end position="135"/>
    </location>
</feature>
<keyword evidence="1" id="KW-1133">Transmembrane helix</keyword>
<evidence type="ECO:0000313" key="2">
    <source>
        <dbReference type="Proteomes" id="UP000095287"/>
    </source>
</evidence>
<keyword evidence="1" id="KW-0472">Membrane</keyword>
<dbReference type="PANTHER" id="PTHR22943">
    <property type="entry name" value="7-TRANSMEMBRANE DOMAIN RECEPTOR C.ELEGANS"/>
    <property type="match status" value="1"/>
</dbReference>
<proteinExistence type="predicted"/>
<name>A0A1I7YJK0_9BILA</name>
<protein>
    <submittedName>
        <fullName evidence="3">G protein-coupled receptor</fullName>
    </submittedName>
</protein>
<reference evidence="3" key="1">
    <citation type="submission" date="2016-11" db="UniProtKB">
        <authorList>
            <consortium name="WormBaseParasite"/>
        </authorList>
    </citation>
    <scope>IDENTIFICATION</scope>
</reference>
<feature type="transmembrane region" description="Helical" evidence="1">
    <location>
        <begin position="27"/>
        <end position="48"/>
    </location>
</feature>
<accession>A0A1I7YJK0</accession>
<dbReference type="Pfam" id="PF10317">
    <property type="entry name" value="7TM_GPCR_Srd"/>
    <property type="match status" value="1"/>
</dbReference>
<dbReference type="Proteomes" id="UP000095287">
    <property type="component" value="Unplaced"/>
</dbReference>
<feature type="transmembrane region" description="Helical" evidence="1">
    <location>
        <begin position="60"/>
        <end position="81"/>
    </location>
</feature>
<feature type="transmembrane region" description="Helical" evidence="1">
    <location>
        <begin position="147"/>
        <end position="165"/>
    </location>
</feature>
<keyword evidence="2" id="KW-1185">Reference proteome</keyword>
<dbReference type="AlphaFoldDB" id="A0A1I7YJK0"/>
<evidence type="ECO:0000256" key="1">
    <source>
        <dbReference type="SAM" id="Phobius"/>
    </source>
</evidence>
<keyword evidence="1" id="KW-0812">Transmembrane</keyword>
<sequence>MTADQLGNSHEVYQFSRIYLTFRSINGGLAFAAAFIMNTLIIFGIRFLHGNSLRHFRGLLITLSVLDILHAFVLGVTGMGFHFYKGRLLVVVTGLISLGPPELSFYAYIFYLETLIAFFILQLIIFFCRYVIICLPEKVPTMTKTSFVVGAFSCVTMLCFAQFYFCSSLYSLTTDHPRFEVAETDEELFENAVFLTTQADRAILYLVHLVFTNIIMLTSVVFMVFCSAKIFAFLRQNESSFSETTRKGQRKMTVSLMLQTISPILTGIIPLYVYIYLDIKHVGHFYITCYSMLLHVWQPAISALVTIVFITPVRRAIRSVVCCSPKTVNSEF</sequence>
<organism evidence="2 3">
    <name type="scientific">Steinernema glaseri</name>
    <dbReference type="NCBI Taxonomy" id="37863"/>
    <lineage>
        <taxon>Eukaryota</taxon>
        <taxon>Metazoa</taxon>
        <taxon>Ecdysozoa</taxon>
        <taxon>Nematoda</taxon>
        <taxon>Chromadorea</taxon>
        <taxon>Rhabditida</taxon>
        <taxon>Tylenchina</taxon>
        <taxon>Panagrolaimomorpha</taxon>
        <taxon>Strongyloidoidea</taxon>
        <taxon>Steinernematidae</taxon>
        <taxon>Steinernema</taxon>
    </lineage>
</organism>
<dbReference type="InterPro" id="IPR019421">
    <property type="entry name" value="7TM_GPCR_serpentine_rcpt_Srd"/>
</dbReference>
<evidence type="ECO:0000313" key="3">
    <source>
        <dbReference type="WBParaSite" id="L893_g16981.t1"/>
    </source>
</evidence>